<accession>A0A7Z2ZNG2</accession>
<keyword evidence="1" id="KW-1133">Transmembrane helix</keyword>
<evidence type="ECO:0000313" key="2">
    <source>
        <dbReference type="EMBL" id="QJD85027.1"/>
    </source>
</evidence>
<sequence>MYYAKYVWGDVNLVSIMVGVGLIPLLIVFLVSGALMKRLGKRNTAILGLVIGTFGILVRMLNPESVARGIAGSLVQAFGMIPLMIVLGPLSSDTIEYREWKHGKRIVGLTNSVNAFGGNHRLVVGVGALQ</sequence>
<dbReference type="EMBL" id="CP051680">
    <property type="protein sequence ID" value="QJD85027.1"/>
    <property type="molecule type" value="Genomic_DNA"/>
</dbReference>
<reference evidence="2 3" key="1">
    <citation type="submission" date="2020-04" db="EMBL/GenBank/DDBJ databases">
        <title>Genome sequencing of novel species.</title>
        <authorList>
            <person name="Heo J."/>
            <person name="Kim S.-J."/>
            <person name="Kim J.-S."/>
            <person name="Hong S.-B."/>
            <person name="Kwon S.-W."/>
        </authorList>
    </citation>
    <scope>NUCLEOTIDE SEQUENCE [LARGE SCALE GENOMIC DNA]</scope>
    <source>
        <strain evidence="2 3">MFER-1</strain>
    </source>
</reference>
<organism evidence="2 3">
    <name type="scientific">Cohnella herbarum</name>
    <dbReference type="NCBI Taxonomy" id="2728023"/>
    <lineage>
        <taxon>Bacteria</taxon>
        <taxon>Bacillati</taxon>
        <taxon>Bacillota</taxon>
        <taxon>Bacilli</taxon>
        <taxon>Bacillales</taxon>
        <taxon>Paenibacillaceae</taxon>
        <taxon>Cohnella</taxon>
    </lineage>
</organism>
<feature type="transmembrane region" description="Helical" evidence="1">
    <location>
        <begin position="67"/>
        <end position="90"/>
    </location>
</feature>
<dbReference type="Pfam" id="PF13347">
    <property type="entry name" value="MFS_2"/>
    <property type="match status" value="1"/>
</dbReference>
<keyword evidence="1" id="KW-0472">Membrane</keyword>
<dbReference type="Proteomes" id="UP000502248">
    <property type="component" value="Chromosome"/>
</dbReference>
<keyword evidence="3" id="KW-1185">Reference proteome</keyword>
<dbReference type="AlphaFoldDB" id="A0A7Z2ZNG2"/>
<keyword evidence="1" id="KW-0812">Transmembrane</keyword>
<feature type="transmembrane region" description="Helical" evidence="1">
    <location>
        <begin position="12"/>
        <end position="32"/>
    </location>
</feature>
<gene>
    <name evidence="2" type="ORF">HH215_18810</name>
</gene>
<dbReference type="Gene3D" id="1.20.1250.20">
    <property type="entry name" value="MFS general substrate transporter like domains"/>
    <property type="match status" value="1"/>
</dbReference>
<dbReference type="RefSeq" id="WP_169281303.1">
    <property type="nucleotide sequence ID" value="NZ_CP051680.1"/>
</dbReference>
<evidence type="ECO:0000313" key="3">
    <source>
        <dbReference type="Proteomes" id="UP000502248"/>
    </source>
</evidence>
<evidence type="ECO:0000256" key="1">
    <source>
        <dbReference type="SAM" id="Phobius"/>
    </source>
</evidence>
<dbReference type="SUPFAM" id="SSF103473">
    <property type="entry name" value="MFS general substrate transporter"/>
    <property type="match status" value="1"/>
</dbReference>
<feature type="transmembrane region" description="Helical" evidence="1">
    <location>
        <begin position="44"/>
        <end position="61"/>
    </location>
</feature>
<proteinExistence type="predicted"/>
<dbReference type="InterPro" id="IPR036259">
    <property type="entry name" value="MFS_trans_sf"/>
</dbReference>
<dbReference type="KEGG" id="cheb:HH215_18810"/>
<name>A0A7Z2ZNG2_9BACL</name>
<protein>
    <recommendedName>
        <fullName evidence="4">MFS transporter</fullName>
    </recommendedName>
</protein>
<evidence type="ECO:0008006" key="4">
    <source>
        <dbReference type="Google" id="ProtNLM"/>
    </source>
</evidence>